<organism evidence="1 2">
    <name type="scientific">Marinobacterium halophilum</name>
    <dbReference type="NCBI Taxonomy" id="267374"/>
    <lineage>
        <taxon>Bacteria</taxon>
        <taxon>Pseudomonadati</taxon>
        <taxon>Pseudomonadota</taxon>
        <taxon>Gammaproteobacteria</taxon>
        <taxon>Oceanospirillales</taxon>
        <taxon>Oceanospirillaceae</taxon>
        <taxon>Marinobacterium</taxon>
    </lineage>
</organism>
<dbReference type="RefSeq" id="WP_106592130.1">
    <property type="nucleotide sequence ID" value="NZ_PYGI01000014.1"/>
</dbReference>
<evidence type="ECO:0000313" key="1">
    <source>
        <dbReference type="EMBL" id="PSL13077.1"/>
    </source>
</evidence>
<dbReference type="Proteomes" id="UP000242133">
    <property type="component" value="Unassembled WGS sequence"/>
</dbReference>
<dbReference type="EMBL" id="PYGI01000014">
    <property type="protein sequence ID" value="PSL13077.1"/>
    <property type="molecule type" value="Genomic_DNA"/>
</dbReference>
<sequence>MKIMTQKVVDAVEDMRCDVCGVSTSGGGERPPQFGELRAEWGYGSRHDGERYEVHLCEGCFFSALATLKEERRACRMFDENEQDGETAEFGLVVSG</sequence>
<dbReference type="OrthoDB" id="6168720at2"/>
<proteinExistence type="predicted"/>
<comment type="caution">
    <text evidence="1">The sequence shown here is derived from an EMBL/GenBank/DDBJ whole genome shotgun (WGS) entry which is preliminary data.</text>
</comment>
<keyword evidence="2" id="KW-1185">Reference proteome</keyword>
<protein>
    <submittedName>
        <fullName evidence="1">Uncharacterized protein</fullName>
    </submittedName>
</protein>
<reference evidence="1 2" key="1">
    <citation type="submission" date="2018-03" db="EMBL/GenBank/DDBJ databases">
        <title>Genomic Encyclopedia of Archaeal and Bacterial Type Strains, Phase II (KMG-II): from individual species to whole genera.</title>
        <authorList>
            <person name="Goeker M."/>
        </authorList>
    </citation>
    <scope>NUCLEOTIDE SEQUENCE [LARGE SCALE GENOMIC DNA]</scope>
    <source>
        <strain evidence="1 2">DSM 17586</strain>
    </source>
</reference>
<dbReference type="AlphaFoldDB" id="A0A2P8EUC1"/>
<accession>A0A2P8EUC1</accession>
<name>A0A2P8EUC1_9GAMM</name>
<evidence type="ECO:0000313" key="2">
    <source>
        <dbReference type="Proteomes" id="UP000242133"/>
    </source>
</evidence>
<gene>
    <name evidence="1" type="ORF">CLV44_11474</name>
</gene>